<proteinExistence type="predicted"/>
<dbReference type="EMBL" id="UYJE01007165">
    <property type="protein sequence ID" value="VDI52357.1"/>
    <property type="molecule type" value="Genomic_DNA"/>
</dbReference>
<organism evidence="5 6">
    <name type="scientific">Mytilus galloprovincialis</name>
    <name type="common">Mediterranean mussel</name>
    <dbReference type="NCBI Taxonomy" id="29158"/>
    <lineage>
        <taxon>Eukaryota</taxon>
        <taxon>Metazoa</taxon>
        <taxon>Spiralia</taxon>
        <taxon>Lophotrochozoa</taxon>
        <taxon>Mollusca</taxon>
        <taxon>Bivalvia</taxon>
        <taxon>Autobranchia</taxon>
        <taxon>Pteriomorphia</taxon>
        <taxon>Mytilida</taxon>
        <taxon>Mytiloidea</taxon>
        <taxon>Mytilidae</taxon>
        <taxon>Mytilinae</taxon>
        <taxon>Mytilus</taxon>
    </lineage>
</organism>
<feature type="domain" description="Fibronectin type-III" evidence="4">
    <location>
        <begin position="412"/>
        <end position="507"/>
    </location>
</feature>
<dbReference type="SMART" id="SM00060">
    <property type="entry name" value="FN3"/>
    <property type="match status" value="3"/>
</dbReference>
<dbReference type="InterPro" id="IPR003961">
    <property type="entry name" value="FN3_dom"/>
</dbReference>
<evidence type="ECO:0000256" key="1">
    <source>
        <dbReference type="ARBA" id="ARBA00022737"/>
    </source>
</evidence>
<name>A0A8B6FQJ7_MYTGA</name>
<dbReference type="SUPFAM" id="SSF49265">
    <property type="entry name" value="Fibronectin type III"/>
    <property type="match status" value="2"/>
</dbReference>
<dbReference type="InterPro" id="IPR036116">
    <property type="entry name" value="FN3_sf"/>
</dbReference>
<keyword evidence="6" id="KW-1185">Reference proteome</keyword>
<dbReference type="InterPro" id="IPR050991">
    <property type="entry name" value="ECM_Regulatory_Proteins"/>
</dbReference>
<accession>A0A8B6FQJ7</accession>
<feature type="domain" description="Fibronectin type-III" evidence="4">
    <location>
        <begin position="509"/>
        <end position="602"/>
    </location>
</feature>
<dbReference type="PROSITE" id="PS50208">
    <property type="entry name" value="CASPASE_P20"/>
    <property type="match status" value="1"/>
</dbReference>
<dbReference type="Gene3D" id="2.60.40.10">
    <property type="entry name" value="Immunoglobulins"/>
    <property type="match status" value="3"/>
</dbReference>
<evidence type="ECO:0000313" key="6">
    <source>
        <dbReference type="Proteomes" id="UP000596742"/>
    </source>
</evidence>
<dbReference type="GO" id="GO:0006508">
    <property type="term" value="P:proteolysis"/>
    <property type="evidence" value="ECO:0007669"/>
    <property type="project" value="InterPro"/>
</dbReference>
<dbReference type="Pfam" id="PF00656">
    <property type="entry name" value="Peptidase_C14"/>
    <property type="match status" value="1"/>
</dbReference>
<keyword evidence="1" id="KW-0677">Repeat</keyword>
<dbReference type="InterPro" id="IPR001309">
    <property type="entry name" value="Pept_C14_p20"/>
</dbReference>
<dbReference type="OrthoDB" id="6088075at2759"/>
<dbReference type="CDD" id="cd00063">
    <property type="entry name" value="FN3"/>
    <property type="match status" value="3"/>
</dbReference>
<dbReference type="InterPro" id="IPR013783">
    <property type="entry name" value="Ig-like_fold"/>
</dbReference>
<dbReference type="AlphaFoldDB" id="A0A8B6FQJ7"/>
<dbReference type="InterPro" id="IPR011600">
    <property type="entry name" value="Pept_C14_caspase"/>
</dbReference>
<dbReference type="InterPro" id="IPR029030">
    <property type="entry name" value="Caspase-like_dom_sf"/>
</dbReference>
<feature type="coiled-coil region" evidence="2">
    <location>
        <begin position="131"/>
        <end position="177"/>
    </location>
</feature>
<keyword evidence="2" id="KW-0175">Coiled coil</keyword>
<gene>
    <name evidence="5" type="ORF">MGAL_10B046956</name>
</gene>
<dbReference type="SUPFAM" id="SSF52129">
    <property type="entry name" value="Caspase-like"/>
    <property type="match status" value="1"/>
</dbReference>
<dbReference type="PROSITE" id="PS50853">
    <property type="entry name" value="FN3"/>
    <property type="match status" value="3"/>
</dbReference>
<reference evidence="5" key="1">
    <citation type="submission" date="2018-11" db="EMBL/GenBank/DDBJ databases">
        <authorList>
            <person name="Alioto T."/>
            <person name="Alioto T."/>
        </authorList>
    </citation>
    <scope>NUCLEOTIDE SEQUENCE</scope>
</reference>
<evidence type="ECO:0000313" key="5">
    <source>
        <dbReference type="EMBL" id="VDI52357.1"/>
    </source>
</evidence>
<comment type="caution">
    <text evidence="5">The sequence shown here is derived from an EMBL/GenBank/DDBJ whole genome shotgun (WGS) entry which is preliminary data.</text>
</comment>
<evidence type="ECO:0000259" key="4">
    <source>
        <dbReference type="PROSITE" id="PS50853"/>
    </source>
</evidence>
<dbReference type="GO" id="GO:0004197">
    <property type="term" value="F:cysteine-type endopeptidase activity"/>
    <property type="evidence" value="ECO:0007669"/>
    <property type="project" value="InterPro"/>
</dbReference>
<feature type="domain" description="Caspase family p20" evidence="3">
    <location>
        <begin position="273"/>
        <end position="401"/>
    </location>
</feature>
<protein>
    <recommendedName>
        <fullName evidence="7">Fibronectin type-III domain-containing protein</fullName>
    </recommendedName>
</protein>
<feature type="domain" description="Fibronectin type-III" evidence="4">
    <location>
        <begin position="180"/>
        <end position="272"/>
    </location>
</feature>
<evidence type="ECO:0000259" key="3">
    <source>
        <dbReference type="PROSITE" id="PS50208"/>
    </source>
</evidence>
<dbReference type="PANTHER" id="PTHR46708">
    <property type="entry name" value="TENASCIN"/>
    <property type="match status" value="1"/>
</dbReference>
<evidence type="ECO:0000256" key="2">
    <source>
        <dbReference type="SAM" id="Coils"/>
    </source>
</evidence>
<feature type="coiled-coil region" evidence="2">
    <location>
        <begin position="28"/>
        <end position="74"/>
    </location>
</feature>
<dbReference type="Gene3D" id="3.40.50.1460">
    <property type="match status" value="1"/>
</dbReference>
<evidence type="ECO:0008006" key="7">
    <source>
        <dbReference type="Google" id="ProtNLM"/>
    </source>
</evidence>
<dbReference type="Proteomes" id="UP000596742">
    <property type="component" value="Unassembled WGS sequence"/>
</dbReference>
<dbReference type="PANTHER" id="PTHR46708:SF2">
    <property type="entry name" value="FIBRONECTIN TYPE-III DOMAIN-CONTAINING PROTEIN"/>
    <property type="match status" value="1"/>
</dbReference>
<sequence length="711" mass="81055">MSTPIMNTITKEETSDTIDVSDLENFTDDELLKTLQKLEQEKELLSQQQLLKEINKLQNEIKIHEKQKKRVLSKNLIPSVEKIEKTYLLNNKNDTRLFLLISPGHGTKSLDDEHISEKDLTNQELIDELTIDELSERLEELKIQKDDFSNKKLLEEIEALQNDIQRLQTDTDFKETRILARDAVAVYALSPTEIEVRWDNLQFGEVESYTVFHKPVSEDDNAYVSVPLNGTVDSCIISKLERNTTYHIRMEAEGSDKSEIKTDTVEVTTFKSVSGFVLILANYQDFQLKALSNIEGTLSHVESLKSTFKNLHFEVKLEENLTGAKMIESIQSHREWLDRIGIDCFILVLASYKYHGYIFGIDGGVLISRLIDCLKYDINTDSTDAQGKQRIVLIDTAKIKEETIQELDDSNQPRNVKVRYIDPTSVEFSFQHPKLSELQVSRFVVALNDGEKTKMKYINAEHTKESYICELGKLKSNTEYKFEVFASYPEHNGQAVNGIIKTGNKESNCPVAFGLELISQSQIYAFWKQSSTENSDNLLYHISHKSTDQEEFEGTTVSYPCHVFDNLKQNTMYTIKISSVKRDKNNVEYSDPAEVSITTPKDGTPIIMADSSTTHILGEPHFMIATANGPFVSDESPSFLGCFAKHLLKKHNRYDITSIIQDVRNELIYKSDRYEMPILSSTLNTALFLGGSQMMKLAEPDSDKQNEDEGN</sequence>